<dbReference type="AlphaFoldDB" id="A0A448YWE3"/>
<sequence>MRIGRALRSSSSSLPGVAPEEETGPVQDRGLDRVQPLRLGALEVFRLAVGLLHGTEGFEEGGGPPQEPLGRRPEAPEGPVQAFRDVPQGHRRCLVRKGGSGVGRLAFFSSRVVSGRFCSCSCCFFVFFAILCSVVEGGTDGSEIVVVLVCRTVGKSEIGVVHGGNQRAAQRGSCRTSNGGGGCSSRAVSSNLWNAARAASCGGTNGGIGNRENNPNETKRIFFSASLSLACNTLQHTCYYEYLVRTEPLVVTIHRL</sequence>
<proteinExistence type="predicted"/>
<accession>A0A448YWE3</accession>
<evidence type="ECO:0000256" key="1">
    <source>
        <dbReference type="SAM" id="MobiDB-lite"/>
    </source>
</evidence>
<protein>
    <submittedName>
        <fullName evidence="2">Uncharacterized protein</fullName>
    </submittedName>
</protein>
<feature type="region of interest" description="Disordered" evidence="1">
    <location>
        <begin position="1"/>
        <end position="31"/>
    </location>
</feature>
<keyword evidence="3" id="KW-1185">Reference proteome</keyword>
<feature type="region of interest" description="Disordered" evidence="1">
    <location>
        <begin position="56"/>
        <end position="82"/>
    </location>
</feature>
<evidence type="ECO:0000313" key="3">
    <source>
        <dbReference type="Proteomes" id="UP000291116"/>
    </source>
</evidence>
<reference evidence="2 3" key="1">
    <citation type="submission" date="2019-01" db="EMBL/GenBank/DDBJ databases">
        <authorList>
            <person name="Ferrante I. M."/>
        </authorList>
    </citation>
    <scope>NUCLEOTIDE SEQUENCE [LARGE SCALE GENOMIC DNA]</scope>
    <source>
        <strain evidence="2 3">B856</strain>
    </source>
</reference>
<evidence type="ECO:0000313" key="2">
    <source>
        <dbReference type="EMBL" id="VEU34019.1"/>
    </source>
</evidence>
<organism evidence="2 3">
    <name type="scientific">Pseudo-nitzschia multistriata</name>
    <dbReference type="NCBI Taxonomy" id="183589"/>
    <lineage>
        <taxon>Eukaryota</taxon>
        <taxon>Sar</taxon>
        <taxon>Stramenopiles</taxon>
        <taxon>Ochrophyta</taxon>
        <taxon>Bacillariophyta</taxon>
        <taxon>Bacillariophyceae</taxon>
        <taxon>Bacillariophycidae</taxon>
        <taxon>Bacillariales</taxon>
        <taxon>Bacillariaceae</taxon>
        <taxon>Pseudo-nitzschia</taxon>
    </lineage>
</organism>
<dbReference type="Proteomes" id="UP000291116">
    <property type="component" value="Unassembled WGS sequence"/>
</dbReference>
<name>A0A448YWE3_9STRA</name>
<gene>
    <name evidence="2" type="ORF">PSNMU_V1.4_AUG-EV-PASAV3_0006090</name>
</gene>
<dbReference type="EMBL" id="CAACVS010000016">
    <property type="protein sequence ID" value="VEU34019.1"/>
    <property type="molecule type" value="Genomic_DNA"/>
</dbReference>